<reference evidence="1 2" key="1">
    <citation type="journal article" date="2018" name="Sci. Rep.">
        <title>Comparative genomics provides insights into the lifestyle and reveals functional heterogeneity of dark septate endophytic fungi.</title>
        <authorList>
            <person name="Knapp D.G."/>
            <person name="Nemeth J.B."/>
            <person name="Barry K."/>
            <person name="Hainaut M."/>
            <person name="Henrissat B."/>
            <person name="Johnson J."/>
            <person name="Kuo A."/>
            <person name="Lim J.H.P."/>
            <person name="Lipzen A."/>
            <person name="Nolan M."/>
            <person name="Ohm R.A."/>
            <person name="Tamas L."/>
            <person name="Grigoriev I.V."/>
            <person name="Spatafora J.W."/>
            <person name="Nagy L.G."/>
            <person name="Kovacs G.M."/>
        </authorList>
    </citation>
    <scope>NUCLEOTIDE SEQUENCE [LARGE SCALE GENOMIC DNA]</scope>
    <source>
        <strain evidence="1 2">DSE2036</strain>
    </source>
</reference>
<accession>A0A2V1D386</accession>
<dbReference type="SUPFAM" id="SSF50494">
    <property type="entry name" value="Trypsin-like serine proteases"/>
    <property type="match status" value="1"/>
</dbReference>
<dbReference type="STRING" id="97972.A0A2V1D386"/>
<dbReference type="InterPro" id="IPR009003">
    <property type="entry name" value="Peptidase_S1_PA"/>
</dbReference>
<evidence type="ECO:0008006" key="3">
    <source>
        <dbReference type="Google" id="ProtNLM"/>
    </source>
</evidence>
<keyword evidence="2" id="KW-1185">Reference proteome</keyword>
<evidence type="ECO:0000313" key="1">
    <source>
        <dbReference type="EMBL" id="PVH92491.1"/>
    </source>
</evidence>
<evidence type="ECO:0000313" key="2">
    <source>
        <dbReference type="Proteomes" id="UP000244855"/>
    </source>
</evidence>
<dbReference type="Gene3D" id="2.40.10.10">
    <property type="entry name" value="Trypsin-like serine proteases"/>
    <property type="match status" value="1"/>
</dbReference>
<protein>
    <recommendedName>
        <fullName evidence="3">Serine protease</fullName>
    </recommendedName>
</protein>
<proteinExistence type="predicted"/>
<name>A0A2V1D386_9PLEO</name>
<gene>
    <name evidence="1" type="ORF">DM02DRAFT_662891</name>
</gene>
<dbReference type="OrthoDB" id="5367135at2759"/>
<dbReference type="EMBL" id="KZ805678">
    <property type="protein sequence ID" value="PVH92491.1"/>
    <property type="molecule type" value="Genomic_DNA"/>
</dbReference>
<dbReference type="InterPro" id="IPR043504">
    <property type="entry name" value="Peptidase_S1_PA_chymotrypsin"/>
</dbReference>
<sequence>MTAGHNIVNKALSSVKKIEASFPRGEKMTALGNQCFVSKIYKNNPDEVNDKDDYALIAIAVPPGEKKLGGGGFGFSAVIPENHLIQGSVFIYGYAAGGGLQGFESRLVKGKLKEKPRQLFHSVQTLPGVSGGPVWTKHQDGYYTAIGIHNYGGSKGNKDPNKRATRLTVDVLKDMISWAGNCKLNQSIEGSKKGGTYLKASPGKTTTALSRRGRDAYTGFDFILIEAPPYKANESKAREQKYRYLISPTATKSTVYLKLVTNSSSTNKAAFGKPSDARNPSSNANTTFHFSLSRKADKLITVEDDNKKVSIGPYEISPMGKSLLLRIRYTKIACPCDCGEESIEVDFISSAALSDVKTGSALYLSSK</sequence>
<organism evidence="1 2">
    <name type="scientific">Periconia macrospinosa</name>
    <dbReference type="NCBI Taxonomy" id="97972"/>
    <lineage>
        <taxon>Eukaryota</taxon>
        <taxon>Fungi</taxon>
        <taxon>Dikarya</taxon>
        <taxon>Ascomycota</taxon>
        <taxon>Pezizomycotina</taxon>
        <taxon>Dothideomycetes</taxon>
        <taxon>Pleosporomycetidae</taxon>
        <taxon>Pleosporales</taxon>
        <taxon>Massarineae</taxon>
        <taxon>Periconiaceae</taxon>
        <taxon>Periconia</taxon>
    </lineage>
</organism>
<dbReference type="AlphaFoldDB" id="A0A2V1D386"/>
<dbReference type="Proteomes" id="UP000244855">
    <property type="component" value="Unassembled WGS sequence"/>
</dbReference>